<accession>A0ACC1DCX8</accession>
<gene>
    <name evidence="1" type="ORF">K1T71_002525</name>
</gene>
<evidence type="ECO:0000313" key="1">
    <source>
        <dbReference type="EMBL" id="KAJ0181803.1"/>
    </source>
</evidence>
<comment type="caution">
    <text evidence="1">The sequence shown here is derived from an EMBL/GenBank/DDBJ whole genome shotgun (WGS) entry which is preliminary data.</text>
</comment>
<name>A0ACC1DCX8_9NEOP</name>
<dbReference type="EMBL" id="CM034390">
    <property type="protein sequence ID" value="KAJ0181803.1"/>
    <property type="molecule type" value="Genomic_DNA"/>
</dbReference>
<reference evidence="1 2" key="1">
    <citation type="journal article" date="2021" name="Front. Genet.">
        <title>Chromosome-Level Genome Assembly Reveals Significant Gene Expansion in the Toll and IMD Signaling Pathways of Dendrolimus kikuchii.</title>
        <authorList>
            <person name="Zhou J."/>
            <person name="Wu P."/>
            <person name="Xiong Z."/>
            <person name="Liu N."/>
            <person name="Zhao N."/>
            <person name="Ji M."/>
            <person name="Qiu Y."/>
            <person name="Yang B."/>
        </authorList>
    </citation>
    <scope>NUCLEOTIDE SEQUENCE [LARGE SCALE GENOMIC DNA]</scope>
    <source>
        <strain evidence="1">Ann1</strain>
    </source>
</reference>
<dbReference type="Proteomes" id="UP000824533">
    <property type="component" value="Linkage Group LG04"/>
</dbReference>
<proteinExistence type="predicted"/>
<sequence length="138" mass="16020">MRCEFIGGAKYFVTFIDDCTRWCEVYFLSAKNKALEAFKVYKSHVENMTGLKIKYLQTDNGGEYCLSLTHFKIHLDSFLGESAPLSTKVKYWIGGFKQRHTSCQDEHRSHQSNEVARPETMKKIHKMILDDSRLKCAN</sequence>
<keyword evidence="2" id="KW-1185">Reference proteome</keyword>
<protein>
    <submittedName>
        <fullName evidence="1">Uncharacterized protein</fullName>
    </submittedName>
</protein>
<evidence type="ECO:0000313" key="2">
    <source>
        <dbReference type="Proteomes" id="UP000824533"/>
    </source>
</evidence>
<organism evidence="1 2">
    <name type="scientific">Dendrolimus kikuchii</name>
    <dbReference type="NCBI Taxonomy" id="765133"/>
    <lineage>
        <taxon>Eukaryota</taxon>
        <taxon>Metazoa</taxon>
        <taxon>Ecdysozoa</taxon>
        <taxon>Arthropoda</taxon>
        <taxon>Hexapoda</taxon>
        <taxon>Insecta</taxon>
        <taxon>Pterygota</taxon>
        <taxon>Neoptera</taxon>
        <taxon>Endopterygota</taxon>
        <taxon>Lepidoptera</taxon>
        <taxon>Glossata</taxon>
        <taxon>Ditrysia</taxon>
        <taxon>Bombycoidea</taxon>
        <taxon>Lasiocampidae</taxon>
        <taxon>Dendrolimus</taxon>
    </lineage>
</organism>